<sequence>MLVLIDHADVEEIKALYDEYPYDGVTTNPSILKKVGKNPMQVLKEIRRVIPQQADLHVQLVSLKKETMLKEAQHIWDELGKGTYVKVPVTAEGFKAIAAMHAKGITNITATAIYTAMQAFMAAKAGARYTAPYVNRIDNLGANGIETAKVIHSMFRLHNLQADVLAASFKNSQQVLELCKAGIGSITAAPDVLRSLVQHDSTTNAVGVFTTDFYSLLGEGKTMADC</sequence>
<dbReference type="Pfam" id="PF00923">
    <property type="entry name" value="TAL_FSA"/>
    <property type="match status" value="1"/>
</dbReference>
<dbReference type="PANTHER" id="PTHR10683:SF36">
    <property type="entry name" value="TRANSALDOLASE"/>
    <property type="match status" value="1"/>
</dbReference>
<dbReference type="AlphaFoldDB" id="A0A1H6X5G4"/>
<dbReference type="EMBL" id="FNZK01000004">
    <property type="protein sequence ID" value="SEJ21837.1"/>
    <property type="molecule type" value="Genomic_DNA"/>
</dbReference>
<evidence type="ECO:0000313" key="4">
    <source>
        <dbReference type="Proteomes" id="UP000199662"/>
    </source>
</evidence>
<dbReference type="GO" id="GO:0005975">
    <property type="term" value="P:carbohydrate metabolic process"/>
    <property type="evidence" value="ECO:0007669"/>
    <property type="project" value="InterPro"/>
</dbReference>
<dbReference type="PROSITE" id="PS01054">
    <property type="entry name" value="TRANSALDOLASE_1"/>
    <property type="match status" value="1"/>
</dbReference>
<keyword evidence="2" id="KW-0704">Schiff base</keyword>
<dbReference type="PANTHER" id="PTHR10683">
    <property type="entry name" value="TRANSALDOLASE"/>
    <property type="match status" value="1"/>
</dbReference>
<dbReference type="CDD" id="cd00956">
    <property type="entry name" value="Transaldolase_FSA"/>
    <property type="match status" value="1"/>
</dbReference>
<reference evidence="3 4" key="1">
    <citation type="submission" date="2016-10" db="EMBL/GenBank/DDBJ databases">
        <authorList>
            <person name="de Groot N.N."/>
        </authorList>
    </citation>
    <scope>NUCLEOTIDE SEQUENCE [LARGE SCALE GENOMIC DNA]</scope>
    <source>
        <strain evidence="3 4">DSM 2179</strain>
    </source>
</reference>
<dbReference type="RefSeq" id="WP_091830059.1">
    <property type="nucleotide sequence ID" value="NZ_FNZK01000004.1"/>
</dbReference>
<dbReference type="InterPro" id="IPR001585">
    <property type="entry name" value="TAL/FSA"/>
</dbReference>
<dbReference type="InterPro" id="IPR013785">
    <property type="entry name" value="Aldolase_TIM"/>
</dbReference>
<dbReference type="InterPro" id="IPR033919">
    <property type="entry name" value="TSA/FSA_arc/bac"/>
</dbReference>
<accession>A0A1H6X5G4</accession>
<gene>
    <name evidence="3" type="ORF">SAMN05660742_104199</name>
</gene>
<dbReference type="Proteomes" id="UP000199662">
    <property type="component" value="Unassembled WGS sequence"/>
</dbReference>
<keyword evidence="4" id="KW-1185">Reference proteome</keyword>
<evidence type="ECO:0000256" key="2">
    <source>
        <dbReference type="ARBA" id="ARBA00023270"/>
    </source>
</evidence>
<dbReference type="InterPro" id="IPR018225">
    <property type="entry name" value="Transaldolase_AS"/>
</dbReference>
<comment type="subcellular location">
    <subcellularLocation>
        <location evidence="1">Cytoplasm</location>
    </subcellularLocation>
</comment>
<name>A0A1H6X5G4_9FIRM</name>
<protein>
    <submittedName>
        <fullName evidence="3">Fructose-6-phosphate aldolase 1</fullName>
    </submittedName>
</protein>
<organism evidence="3 4">
    <name type="scientific">Propionispira arboris</name>
    <dbReference type="NCBI Taxonomy" id="84035"/>
    <lineage>
        <taxon>Bacteria</taxon>
        <taxon>Bacillati</taxon>
        <taxon>Bacillota</taxon>
        <taxon>Negativicutes</taxon>
        <taxon>Selenomonadales</taxon>
        <taxon>Selenomonadaceae</taxon>
        <taxon>Propionispira</taxon>
    </lineage>
</organism>
<dbReference type="STRING" id="84035.SAMN05660742_104199"/>
<dbReference type="GO" id="GO:0005737">
    <property type="term" value="C:cytoplasm"/>
    <property type="evidence" value="ECO:0007669"/>
    <property type="project" value="UniProtKB-SubCell"/>
</dbReference>
<evidence type="ECO:0000256" key="1">
    <source>
        <dbReference type="ARBA" id="ARBA00004496"/>
    </source>
</evidence>
<dbReference type="GO" id="GO:0016832">
    <property type="term" value="F:aldehyde-lyase activity"/>
    <property type="evidence" value="ECO:0007669"/>
    <property type="project" value="InterPro"/>
</dbReference>
<dbReference type="SUPFAM" id="SSF51569">
    <property type="entry name" value="Aldolase"/>
    <property type="match status" value="1"/>
</dbReference>
<evidence type="ECO:0000313" key="3">
    <source>
        <dbReference type="EMBL" id="SEJ21837.1"/>
    </source>
</evidence>
<dbReference type="Gene3D" id="3.20.20.70">
    <property type="entry name" value="Aldolase class I"/>
    <property type="match status" value="1"/>
</dbReference>
<proteinExistence type="predicted"/>